<gene>
    <name evidence="1" type="ORF">HPB50_025815</name>
</gene>
<keyword evidence="2" id="KW-1185">Reference proteome</keyword>
<reference evidence="1" key="1">
    <citation type="submission" date="2020-05" db="EMBL/GenBank/DDBJ databases">
        <title>Large-scale comparative analyses of tick genomes elucidate their genetic diversity and vector capacities.</title>
        <authorList>
            <person name="Jia N."/>
            <person name="Wang J."/>
            <person name="Shi W."/>
            <person name="Du L."/>
            <person name="Sun Y."/>
            <person name="Zhan W."/>
            <person name="Jiang J."/>
            <person name="Wang Q."/>
            <person name="Zhang B."/>
            <person name="Ji P."/>
            <person name="Sakyi L.B."/>
            <person name="Cui X."/>
            <person name="Yuan T."/>
            <person name="Jiang B."/>
            <person name="Yang W."/>
            <person name="Lam T.T.-Y."/>
            <person name="Chang Q."/>
            <person name="Ding S."/>
            <person name="Wang X."/>
            <person name="Zhu J."/>
            <person name="Ruan X."/>
            <person name="Zhao L."/>
            <person name="Wei J."/>
            <person name="Que T."/>
            <person name="Du C."/>
            <person name="Cheng J."/>
            <person name="Dai P."/>
            <person name="Han X."/>
            <person name="Huang E."/>
            <person name="Gao Y."/>
            <person name="Liu J."/>
            <person name="Shao H."/>
            <person name="Ye R."/>
            <person name="Li L."/>
            <person name="Wei W."/>
            <person name="Wang X."/>
            <person name="Wang C."/>
            <person name="Yang T."/>
            <person name="Huo Q."/>
            <person name="Li W."/>
            <person name="Guo W."/>
            <person name="Chen H."/>
            <person name="Zhou L."/>
            <person name="Ni X."/>
            <person name="Tian J."/>
            <person name="Zhou Y."/>
            <person name="Sheng Y."/>
            <person name="Liu T."/>
            <person name="Pan Y."/>
            <person name="Xia L."/>
            <person name="Li J."/>
            <person name="Zhao F."/>
            <person name="Cao W."/>
        </authorList>
    </citation>
    <scope>NUCLEOTIDE SEQUENCE</scope>
    <source>
        <strain evidence="1">Hyas-2018</strain>
    </source>
</reference>
<organism evidence="1 2">
    <name type="scientific">Hyalomma asiaticum</name>
    <name type="common">Tick</name>
    <dbReference type="NCBI Taxonomy" id="266040"/>
    <lineage>
        <taxon>Eukaryota</taxon>
        <taxon>Metazoa</taxon>
        <taxon>Ecdysozoa</taxon>
        <taxon>Arthropoda</taxon>
        <taxon>Chelicerata</taxon>
        <taxon>Arachnida</taxon>
        <taxon>Acari</taxon>
        <taxon>Parasitiformes</taxon>
        <taxon>Ixodida</taxon>
        <taxon>Ixodoidea</taxon>
        <taxon>Ixodidae</taxon>
        <taxon>Hyalomminae</taxon>
        <taxon>Hyalomma</taxon>
    </lineage>
</organism>
<dbReference type="Proteomes" id="UP000821845">
    <property type="component" value="Chromosome 3"/>
</dbReference>
<dbReference type="EMBL" id="CM023483">
    <property type="protein sequence ID" value="KAH6937169.1"/>
    <property type="molecule type" value="Genomic_DNA"/>
</dbReference>
<name>A0ACB7STC4_HYAAI</name>
<comment type="caution">
    <text evidence="1">The sequence shown here is derived from an EMBL/GenBank/DDBJ whole genome shotgun (WGS) entry which is preliminary data.</text>
</comment>
<accession>A0ACB7STC4</accession>
<protein>
    <submittedName>
        <fullName evidence="1">Uncharacterized protein</fullName>
    </submittedName>
</protein>
<sequence>MLFVSGAARLVAPPRKACSELRRPEFRARSMDGATHRKALGFLDARAPEGRARIEEPYKAHFARRPFRMATMTNPPLGT</sequence>
<evidence type="ECO:0000313" key="2">
    <source>
        <dbReference type="Proteomes" id="UP000821845"/>
    </source>
</evidence>
<evidence type="ECO:0000313" key="1">
    <source>
        <dbReference type="EMBL" id="KAH6937169.1"/>
    </source>
</evidence>
<proteinExistence type="predicted"/>